<sequence>MDNSPDRQFPALNLAFHDDPPPLADLWPSALFTASHPSDRAHFEMLKHLDKTLQPASRFDVPIVSPAHSPKNTEQSPIPADPPHATKMDRRRDQNRAAQRRFRQRKEDELKTLKESVEKLEGRLQTLLGLYLDQARALSGLIQTVVKNNAG</sequence>
<feature type="compositionally biased region" description="Basic and acidic residues" evidence="1">
    <location>
        <begin position="84"/>
        <end position="95"/>
    </location>
</feature>
<dbReference type="AlphaFoldDB" id="A0A5N6ZFA5"/>
<dbReference type="PROSITE" id="PS50217">
    <property type="entry name" value="BZIP"/>
    <property type="match status" value="1"/>
</dbReference>
<keyword evidence="4" id="KW-1185">Reference proteome</keyword>
<dbReference type="SUPFAM" id="SSF57959">
    <property type="entry name" value="Leucine zipper domain"/>
    <property type="match status" value="1"/>
</dbReference>
<reference evidence="4" key="1">
    <citation type="submission" date="2019-04" db="EMBL/GenBank/DDBJ databases">
        <title>Friends and foes A comparative genomics studyof 23 Aspergillus species from section Flavi.</title>
        <authorList>
            <consortium name="DOE Joint Genome Institute"/>
            <person name="Kjaerbolling I."/>
            <person name="Vesth T."/>
            <person name="Frisvad J.C."/>
            <person name="Nybo J.L."/>
            <person name="Theobald S."/>
            <person name="Kildgaard S."/>
            <person name="Isbrandt T."/>
            <person name="Kuo A."/>
            <person name="Sato A."/>
            <person name="Lyhne E.K."/>
            <person name="Kogle M.E."/>
            <person name="Wiebenga A."/>
            <person name="Kun R.S."/>
            <person name="Lubbers R.J."/>
            <person name="Makela M.R."/>
            <person name="Barry K."/>
            <person name="Chovatia M."/>
            <person name="Clum A."/>
            <person name="Daum C."/>
            <person name="Haridas S."/>
            <person name="He G."/>
            <person name="LaButti K."/>
            <person name="Lipzen A."/>
            <person name="Mondo S."/>
            <person name="Riley R."/>
            <person name="Salamov A."/>
            <person name="Simmons B.A."/>
            <person name="Magnuson J.K."/>
            <person name="Henrissat B."/>
            <person name="Mortensen U.H."/>
            <person name="Larsen T.O."/>
            <person name="Devries R.P."/>
            <person name="Grigoriev I.V."/>
            <person name="Machida M."/>
            <person name="Baker S.E."/>
            <person name="Andersen M.R."/>
        </authorList>
    </citation>
    <scope>NUCLEOTIDE SEQUENCE [LARGE SCALE GENOMIC DNA]</scope>
    <source>
        <strain evidence="4">CBS 553.77</strain>
    </source>
</reference>
<dbReference type="Gene3D" id="1.20.5.170">
    <property type="match status" value="1"/>
</dbReference>
<name>A0A5N6ZFA5_9EURO</name>
<dbReference type="InterPro" id="IPR004827">
    <property type="entry name" value="bZIP"/>
</dbReference>
<evidence type="ECO:0000313" key="3">
    <source>
        <dbReference type="EMBL" id="KAE8356292.1"/>
    </source>
</evidence>
<gene>
    <name evidence="3" type="ORF">BDV28DRAFT_116867</name>
</gene>
<evidence type="ECO:0000259" key="2">
    <source>
        <dbReference type="PROSITE" id="PS50217"/>
    </source>
</evidence>
<dbReference type="SMART" id="SM00338">
    <property type="entry name" value="BRLZ"/>
    <property type="match status" value="1"/>
</dbReference>
<evidence type="ECO:0000256" key="1">
    <source>
        <dbReference type="SAM" id="MobiDB-lite"/>
    </source>
</evidence>
<accession>A0A5N6ZFA5</accession>
<dbReference type="EMBL" id="ML739040">
    <property type="protein sequence ID" value="KAE8356292.1"/>
    <property type="molecule type" value="Genomic_DNA"/>
</dbReference>
<feature type="region of interest" description="Disordered" evidence="1">
    <location>
        <begin position="57"/>
        <end position="112"/>
    </location>
</feature>
<feature type="domain" description="BZIP" evidence="2">
    <location>
        <begin position="85"/>
        <end position="127"/>
    </location>
</feature>
<dbReference type="Proteomes" id="UP000327118">
    <property type="component" value="Unassembled WGS sequence"/>
</dbReference>
<dbReference type="GO" id="GO:0003700">
    <property type="term" value="F:DNA-binding transcription factor activity"/>
    <property type="evidence" value="ECO:0007669"/>
    <property type="project" value="InterPro"/>
</dbReference>
<dbReference type="PROSITE" id="PS00036">
    <property type="entry name" value="BZIP_BASIC"/>
    <property type="match status" value="1"/>
</dbReference>
<protein>
    <recommendedName>
        <fullName evidence="2">BZIP domain-containing protein</fullName>
    </recommendedName>
</protein>
<organism evidence="3 4">
    <name type="scientific">Aspergillus coremiiformis</name>
    <dbReference type="NCBI Taxonomy" id="138285"/>
    <lineage>
        <taxon>Eukaryota</taxon>
        <taxon>Fungi</taxon>
        <taxon>Dikarya</taxon>
        <taxon>Ascomycota</taxon>
        <taxon>Pezizomycotina</taxon>
        <taxon>Eurotiomycetes</taxon>
        <taxon>Eurotiomycetidae</taxon>
        <taxon>Eurotiales</taxon>
        <taxon>Aspergillaceae</taxon>
        <taxon>Aspergillus</taxon>
        <taxon>Aspergillus subgen. Circumdati</taxon>
    </lineage>
</organism>
<evidence type="ECO:0000313" key="4">
    <source>
        <dbReference type="Proteomes" id="UP000327118"/>
    </source>
</evidence>
<proteinExistence type="predicted"/>
<dbReference type="Pfam" id="PF00170">
    <property type="entry name" value="bZIP_1"/>
    <property type="match status" value="1"/>
</dbReference>
<dbReference type="InterPro" id="IPR046347">
    <property type="entry name" value="bZIP_sf"/>
</dbReference>